<dbReference type="InterPro" id="IPR017441">
    <property type="entry name" value="Protein_kinase_ATP_BS"/>
</dbReference>
<dbReference type="PANTHER" id="PTHR43671">
    <property type="entry name" value="SERINE/THREONINE-PROTEIN KINASE NEK"/>
    <property type="match status" value="1"/>
</dbReference>
<dbReference type="InterPro" id="IPR000719">
    <property type="entry name" value="Prot_kinase_dom"/>
</dbReference>
<keyword evidence="3 6" id="KW-0547">Nucleotide-binding</keyword>
<evidence type="ECO:0000256" key="4">
    <source>
        <dbReference type="ARBA" id="ARBA00022777"/>
    </source>
</evidence>
<evidence type="ECO:0000256" key="5">
    <source>
        <dbReference type="ARBA" id="ARBA00022840"/>
    </source>
</evidence>
<evidence type="ECO:0000259" key="8">
    <source>
        <dbReference type="PROSITE" id="PS50011"/>
    </source>
</evidence>
<dbReference type="InterPro" id="IPR011009">
    <property type="entry name" value="Kinase-like_dom_sf"/>
</dbReference>
<evidence type="ECO:0000313" key="9">
    <source>
        <dbReference type="EMBL" id="PRP77079.1"/>
    </source>
</evidence>
<organism evidence="9 10">
    <name type="scientific">Planoprotostelium fungivorum</name>
    <dbReference type="NCBI Taxonomy" id="1890364"/>
    <lineage>
        <taxon>Eukaryota</taxon>
        <taxon>Amoebozoa</taxon>
        <taxon>Evosea</taxon>
        <taxon>Variosea</taxon>
        <taxon>Cavosteliida</taxon>
        <taxon>Cavosteliaceae</taxon>
        <taxon>Planoprotostelium</taxon>
    </lineage>
</organism>
<keyword evidence="2" id="KW-0808">Transferase</keyword>
<feature type="domain" description="Protein kinase" evidence="8">
    <location>
        <begin position="329"/>
        <end position="556"/>
    </location>
</feature>
<dbReference type="GO" id="GO:0004674">
    <property type="term" value="F:protein serine/threonine kinase activity"/>
    <property type="evidence" value="ECO:0007669"/>
    <property type="project" value="TreeGrafter"/>
</dbReference>
<sequence>MYATLTKKPAESWFGKIMAPDASSVAIYPHSLSVMRRFVFTETIRDNNQSCDAGDLKAFGWTREENKRALLFRNDYLNQVGRPLIARAMTTVLSLGYSNTRLTGGHSLKYPFLELSHRTEFIVLTDTHKQVQEAVKEVPKHLGSVNRNCEKQLHRALEALILTNSVHSIDVASLSFVAPLLLQREWGNTKAVQTSTKSAVKTSLLPPSPAKTIVQNIEAVPAGRSSPETIPATQETVPAETHRSSSPTRAARYVPSIQRMEDDINWKNLIDVDIQLKFDPAKKLRQFVQIDVPESERQRPSSKFRIPIEDWIRGGRACSVGPVGKRIFYHPTLLLGSGGSARVYIGLREDDWTEVAFKAIDGFREDDTEKEAFYNMEIVALKERNTLNHVKMMEYTLEHVLTMWKSGSILWSLRALQENMDDVICVHRDIKPANIQFDRQKRIRLIDFGSATHLKNLSSKTTVNNTSTLFYAAPELLTDEKKVTHPKSDLFSFRIVLYELATSELTTSPKGEASPQKWWPNSPYYSKALQHMVKWVVCKNPDEKSTGFLIALGDLIRMWKDLKKTSTDEDEINSIDDVIHLIRHKKKAAQIMENLCSLATECVTPILHCYGFYKNTAQNRARRRENMSADAQPQGGSPLPTKTEVIKSLHKRSKKPDIESEHPYFLVFTPTKCIAQLGPGDCQVVELNHKRDTDEYQHRVEQSDDPTGLRYRHYIEVYVLYIYCGVTKSTHFKSNCAYIYSPTALNFKPDTSDRVHLKGPQMHEANQAANHTTQLLYIITFIYWFTSWTDKVLPRKQSFTRIDVDMMKRRVHDKLDPVSPAILKLFYAAWRRAKINGILPLPLDFFAWDSQRQSAFAVEHKRENIVIVGMYKYPEDANYSLFKLTDSTLKIFTEKEHDQTPFAENLQKILCVFHEITTVTLKCLNSQGTEIYPSAPTMRLTIVYNLLLLNHRLPPGNYDPEDIIRVMFERKTMATADQVIDAEAVNNMISALQRTYLQWQERWEVEKCITQLKPIHGSIPATPSLSRSYRILPLRTECYCQLPRVEATAHQTGIEPPHIEKILLRWSWTEINDDLVPVLIDREQT</sequence>
<feature type="region of interest" description="Disordered" evidence="7">
    <location>
        <begin position="621"/>
        <end position="641"/>
    </location>
</feature>
<comment type="caution">
    <text evidence="9">The sequence shown here is derived from an EMBL/GenBank/DDBJ whole genome shotgun (WGS) entry which is preliminary data.</text>
</comment>
<dbReference type="SUPFAM" id="SSF56112">
    <property type="entry name" value="Protein kinase-like (PK-like)"/>
    <property type="match status" value="1"/>
</dbReference>
<evidence type="ECO:0000256" key="2">
    <source>
        <dbReference type="ARBA" id="ARBA00022679"/>
    </source>
</evidence>
<dbReference type="PANTHER" id="PTHR43671:SF92">
    <property type="entry name" value="SERINE_THREONINE-PROTEIN KINASE NEK10"/>
    <property type="match status" value="1"/>
</dbReference>
<reference evidence="9 10" key="1">
    <citation type="journal article" date="2018" name="Genome Biol. Evol.">
        <title>Multiple Roots of Fruiting Body Formation in Amoebozoa.</title>
        <authorList>
            <person name="Hillmann F."/>
            <person name="Forbes G."/>
            <person name="Novohradska S."/>
            <person name="Ferling I."/>
            <person name="Riege K."/>
            <person name="Groth M."/>
            <person name="Westermann M."/>
            <person name="Marz M."/>
            <person name="Spaller T."/>
            <person name="Winckler T."/>
            <person name="Schaap P."/>
            <person name="Glockner G."/>
        </authorList>
    </citation>
    <scope>NUCLEOTIDE SEQUENCE [LARGE SCALE GENOMIC DNA]</scope>
    <source>
        <strain evidence="9 10">Jena</strain>
    </source>
</reference>
<keyword evidence="4" id="KW-0418">Kinase</keyword>
<evidence type="ECO:0000256" key="7">
    <source>
        <dbReference type="SAM" id="MobiDB-lite"/>
    </source>
</evidence>
<dbReference type="AlphaFoldDB" id="A0A2P6MZE7"/>
<evidence type="ECO:0000256" key="3">
    <source>
        <dbReference type="ARBA" id="ARBA00022741"/>
    </source>
</evidence>
<dbReference type="PROSITE" id="PS50011">
    <property type="entry name" value="PROTEIN_KINASE_DOM"/>
    <property type="match status" value="1"/>
</dbReference>
<accession>A0A2P6MZE7</accession>
<dbReference type="OrthoDB" id="2426488at2759"/>
<feature type="region of interest" description="Disordered" evidence="7">
    <location>
        <begin position="222"/>
        <end position="250"/>
    </location>
</feature>
<dbReference type="CDD" id="cd00180">
    <property type="entry name" value="PKc"/>
    <property type="match status" value="1"/>
</dbReference>
<dbReference type="Gene3D" id="1.10.510.10">
    <property type="entry name" value="Transferase(Phosphotransferase) domain 1"/>
    <property type="match status" value="1"/>
</dbReference>
<protein>
    <recommendedName>
        <fullName evidence="8">Protein kinase domain-containing protein</fullName>
    </recommendedName>
</protein>
<evidence type="ECO:0000313" key="10">
    <source>
        <dbReference type="Proteomes" id="UP000241769"/>
    </source>
</evidence>
<feature type="binding site" evidence="6">
    <location>
        <position position="358"/>
    </location>
    <ligand>
        <name>ATP</name>
        <dbReference type="ChEBI" id="CHEBI:30616"/>
    </ligand>
</feature>
<keyword evidence="5 6" id="KW-0067">ATP-binding</keyword>
<dbReference type="GO" id="GO:0005524">
    <property type="term" value="F:ATP binding"/>
    <property type="evidence" value="ECO:0007669"/>
    <property type="project" value="UniProtKB-UniRule"/>
</dbReference>
<dbReference type="InParanoid" id="A0A2P6MZE7"/>
<dbReference type="EMBL" id="MDYQ01000282">
    <property type="protein sequence ID" value="PRP77079.1"/>
    <property type="molecule type" value="Genomic_DNA"/>
</dbReference>
<evidence type="ECO:0000256" key="1">
    <source>
        <dbReference type="ARBA" id="ARBA00010886"/>
    </source>
</evidence>
<dbReference type="PROSITE" id="PS00107">
    <property type="entry name" value="PROTEIN_KINASE_ATP"/>
    <property type="match status" value="1"/>
</dbReference>
<dbReference type="STRING" id="1890364.A0A2P6MZE7"/>
<dbReference type="InterPro" id="IPR050660">
    <property type="entry name" value="NEK_Ser/Thr_kinase"/>
</dbReference>
<feature type="compositionally biased region" description="Polar residues" evidence="7">
    <location>
        <begin position="226"/>
        <end position="236"/>
    </location>
</feature>
<keyword evidence="10" id="KW-1185">Reference proteome</keyword>
<comment type="similarity">
    <text evidence="1">Belongs to the protein kinase superfamily. NEK Ser/Thr protein kinase family. NIMA subfamily.</text>
</comment>
<gene>
    <name evidence="9" type="ORF">PROFUN_14592</name>
</gene>
<name>A0A2P6MZE7_9EUKA</name>
<dbReference type="Pfam" id="PF00069">
    <property type="entry name" value="Pkinase"/>
    <property type="match status" value="1"/>
</dbReference>
<proteinExistence type="inferred from homology"/>
<dbReference type="SMART" id="SM00220">
    <property type="entry name" value="S_TKc"/>
    <property type="match status" value="1"/>
</dbReference>
<evidence type="ECO:0000256" key="6">
    <source>
        <dbReference type="PROSITE-ProRule" id="PRU10141"/>
    </source>
</evidence>
<dbReference type="Proteomes" id="UP000241769">
    <property type="component" value="Unassembled WGS sequence"/>
</dbReference>